<dbReference type="AlphaFoldDB" id="A0A0X3P899"/>
<accession>A0A0X3P899</accession>
<proteinExistence type="predicted"/>
<gene>
    <name evidence="1" type="ORF">TR99913</name>
</gene>
<reference evidence="1" key="1">
    <citation type="submission" date="2016-01" db="EMBL/GenBank/DDBJ databases">
        <title>Reference transcriptome for the parasite Schistocephalus solidus: insights into the molecular evolution of parasitism.</title>
        <authorList>
            <person name="Hebert F.O."/>
            <person name="Grambauer S."/>
            <person name="Barber I."/>
            <person name="Landry C.R."/>
            <person name="Aubin-Horth N."/>
        </authorList>
    </citation>
    <scope>NUCLEOTIDE SEQUENCE</scope>
</reference>
<evidence type="ECO:0000313" key="1">
    <source>
        <dbReference type="EMBL" id="JAP47978.1"/>
    </source>
</evidence>
<sequence length="160" mass="17961">MPQFPPNCAYTGNSSGYSSFAVVSAGLHVSKVRVKQKSGLWNFLYSSLHNLLPNLSVAKCSANPTLRYAQKLYFWLCLKKSCCYCFLTYFADRRNSCPAPFSTLYFCVISPRADGWISLRTAHTFLSVSPGTPRQPVLIICHQTKTPLFFAFLYCVCSVL</sequence>
<protein>
    <submittedName>
        <fullName evidence="1">Uncharacterized protein</fullName>
    </submittedName>
</protein>
<name>A0A0X3P899_SCHSO</name>
<organism evidence="1">
    <name type="scientific">Schistocephalus solidus</name>
    <name type="common">Tapeworm</name>
    <dbReference type="NCBI Taxonomy" id="70667"/>
    <lineage>
        <taxon>Eukaryota</taxon>
        <taxon>Metazoa</taxon>
        <taxon>Spiralia</taxon>
        <taxon>Lophotrochozoa</taxon>
        <taxon>Platyhelminthes</taxon>
        <taxon>Cestoda</taxon>
        <taxon>Eucestoda</taxon>
        <taxon>Diphyllobothriidea</taxon>
        <taxon>Diphyllobothriidae</taxon>
        <taxon>Schistocephalus</taxon>
    </lineage>
</organism>
<dbReference type="EMBL" id="GEEE01015247">
    <property type="protein sequence ID" value="JAP47978.1"/>
    <property type="molecule type" value="Transcribed_RNA"/>
</dbReference>